<organism evidence="1 2">
    <name type="scientific">Pristionchus entomophagus</name>
    <dbReference type="NCBI Taxonomy" id="358040"/>
    <lineage>
        <taxon>Eukaryota</taxon>
        <taxon>Metazoa</taxon>
        <taxon>Ecdysozoa</taxon>
        <taxon>Nematoda</taxon>
        <taxon>Chromadorea</taxon>
        <taxon>Rhabditida</taxon>
        <taxon>Rhabditina</taxon>
        <taxon>Diplogasteromorpha</taxon>
        <taxon>Diplogasteroidea</taxon>
        <taxon>Neodiplogasteridae</taxon>
        <taxon>Pristionchus</taxon>
    </lineage>
</organism>
<dbReference type="EMBL" id="BTSX01000004">
    <property type="protein sequence ID" value="GMS97194.1"/>
    <property type="molecule type" value="Genomic_DNA"/>
</dbReference>
<accession>A0AAV5TT76</accession>
<dbReference type="AlphaFoldDB" id="A0AAV5TT76"/>
<dbReference type="Proteomes" id="UP001432027">
    <property type="component" value="Unassembled WGS sequence"/>
</dbReference>
<gene>
    <name evidence="1" type="ORF">PENTCL1PPCAC_19369</name>
</gene>
<comment type="caution">
    <text evidence="1">The sequence shown here is derived from an EMBL/GenBank/DDBJ whole genome shotgun (WGS) entry which is preliminary data.</text>
</comment>
<evidence type="ECO:0000313" key="2">
    <source>
        <dbReference type="Proteomes" id="UP001432027"/>
    </source>
</evidence>
<evidence type="ECO:0000313" key="1">
    <source>
        <dbReference type="EMBL" id="GMS97194.1"/>
    </source>
</evidence>
<proteinExistence type="predicted"/>
<reference evidence="1" key="1">
    <citation type="submission" date="2023-10" db="EMBL/GenBank/DDBJ databases">
        <title>Genome assembly of Pristionchus species.</title>
        <authorList>
            <person name="Yoshida K."/>
            <person name="Sommer R.J."/>
        </authorList>
    </citation>
    <scope>NUCLEOTIDE SEQUENCE</scope>
    <source>
        <strain evidence="1">RS0144</strain>
    </source>
</reference>
<protein>
    <submittedName>
        <fullName evidence="1">Uncharacterized protein</fullName>
    </submittedName>
</protein>
<name>A0AAV5TT76_9BILA</name>
<sequence length="203" mass="22391">MDSSSAIQTGARPLDEFVQNHGPRFLLVVIGEIHLDRMGEIKQLAPRVLRDILLVDIGEVVLPQRQKGPLILEENLPVDDGVFETEIALDGDRLAVLERELVERPEGSNFADSEVHRIELLAKRVNRVHSHPFQPLTPLGPRELALDLSIESMGEHEHSSVRGFQSQVLEQTSDSIGADRIGDLVGGIIGVLVEEGLHFCAHS</sequence>
<keyword evidence="2" id="KW-1185">Reference proteome</keyword>